<keyword evidence="3" id="KW-1185">Reference proteome</keyword>
<dbReference type="OrthoDB" id="7745021at2"/>
<dbReference type="AlphaFoldDB" id="A0A0L6CTX6"/>
<dbReference type="EMBL" id="LGVV01000028">
    <property type="protein sequence ID" value="KNX41229.1"/>
    <property type="molecule type" value="Genomic_DNA"/>
</dbReference>
<proteinExistence type="predicted"/>
<evidence type="ECO:0000256" key="1">
    <source>
        <dbReference type="SAM" id="MobiDB-lite"/>
    </source>
</evidence>
<organism evidence="2 3">
    <name type="scientific">Roseovarius tolerans</name>
    <dbReference type="NCBI Taxonomy" id="74031"/>
    <lineage>
        <taxon>Bacteria</taxon>
        <taxon>Pseudomonadati</taxon>
        <taxon>Pseudomonadota</taxon>
        <taxon>Alphaproteobacteria</taxon>
        <taxon>Rhodobacterales</taxon>
        <taxon>Roseobacteraceae</taxon>
        <taxon>Roseovarius</taxon>
    </lineage>
</organism>
<accession>A0A0L6CTX6</accession>
<reference evidence="3" key="1">
    <citation type="submission" date="2015-07" db="EMBL/GenBank/DDBJ databases">
        <title>Draft Genome Sequence of Roseovarius tolerans EL-164, a producer of N-Acylated Alanine Methyl Esters (NAMEs).</title>
        <authorList>
            <person name="Voget S."/>
            <person name="Bruns H."/>
            <person name="Wagner-Doebler I."/>
            <person name="Schulz S."/>
            <person name="Daniel R."/>
        </authorList>
    </citation>
    <scope>NUCLEOTIDE SEQUENCE [LARGE SCALE GENOMIC DNA]</scope>
    <source>
        <strain evidence="3">EL-164</strain>
    </source>
</reference>
<feature type="compositionally biased region" description="Basic residues" evidence="1">
    <location>
        <begin position="74"/>
        <end position="88"/>
    </location>
</feature>
<evidence type="ECO:0000313" key="3">
    <source>
        <dbReference type="Proteomes" id="UP000037046"/>
    </source>
</evidence>
<comment type="caution">
    <text evidence="2">The sequence shown here is derived from an EMBL/GenBank/DDBJ whole genome shotgun (WGS) entry which is preliminary data.</text>
</comment>
<protein>
    <submittedName>
        <fullName evidence="2">Uncharacterized protein</fullName>
    </submittedName>
</protein>
<name>A0A0L6CTX6_9RHOB</name>
<dbReference type="RefSeq" id="WP_050663098.1">
    <property type="nucleotide sequence ID" value="NZ_CP118494.1"/>
</dbReference>
<sequence length="150" mass="16132">MFTGITTILTAATLSLGTGFADPALARDRSDNANLLGGLIVGGLIGAAIANDNNDNDRHGRGHVSRGHNDGHHAGRGHRRGHDKGYGHAKRVNLPGKCRVYNGHRSGYSGRCLRGYNYGHAALPSACAVRVGGHHRTIYRDRCLNQYGYY</sequence>
<gene>
    <name evidence="2" type="ORF">ROTO_21810</name>
</gene>
<dbReference type="STRING" id="74031.SAMN04488077_12037"/>
<feature type="region of interest" description="Disordered" evidence="1">
    <location>
        <begin position="56"/>
        <end position="88"/>
    </location>
</feature>
<evidence type="ECO:0000313" key="2">
    <source>
        <dbReference type="EMBL" id="KNX41229.1"/>
    </source>
</evidence>
<dbReference type="Proteomes" id="UP000037046">
    <property type="component" value="Unassembled WGS sequence"/>
</dbReference>
<dbReference type="PATRIC" id="fig|74031.6.peg.2225"/>